<evidence type="ECO:0000256" key="4">
    <source>
        <dbReference type="ARBA" id="ARBA00022759"/>
    </source>
</evidence>
<feature type="compositionally biased region" description="Polar residues" evidence="6">
    <location>
        <begin position="388"/>
        <end position="406"/>
    </location>
</feature>
<keyword evidence="5" id="KW-0695">RNA-directed DNA polymerase</keyword>
<feature type="compositionally biased region" description="Basic and acidic residues" evidence="6">
    <location>
        <begin position="300"/>
        <end position="315"/>
    </location>
</feature>
<dbReference type="AlphaFoldDB" id="A0ABD2WZB6"/>
<feature type="region of interest" description="Disordered" evidence="6">
    <location>
        <begin position="376"/>
        <end position="406"/>
    </location>
</feature>
<dbReference type="InterPro" id="IPR041577">
    <property type="entry name" value="RT_RNaseH_2"/>
</dbReference>
<feature type="region of interest" description="Disordered" evidence="6">
    <location>
        <begin position="268"/>
        <end position="362"/>
    </location>
</feature>
<dbReference type="Gene3D" id="3.30.70.270">
    <property type="match status" value="1"/>
</dbReference>
<evidence type="ECO:0000256" key="3">
    <source>
        <dbReference type="ARBA" id="ARBA00022722"/>
    </source>
</evidence>
<gene>
    <name evidence="8" type="ORF">TKK_007572</name>
</gene>
<dbReference type="SUPFAM" id="SSF56672">
    <property type="entry name" value="DNA/RNA polymerases"/>
    <property type="match status" value="1"/>
</dbReference>
<evidence type="ECO:0000256" key="1">
    <source>
        <dbReference type="ARBA" id="ARBA00012493"/>
    </source>
</evidence>
<evidence type="ECO:0000313" key="9">
    <source>
        <dbReference type="Proteomes" id="UP001627154"/>
    </source>
</evidence>
<keyword evidence="2" id="KW-0548">Nucleotidyltransferase</keyword>
<dbReference type="FunFam" id="3.30.70.270:FF:000020">
    <property type="entry name" value="Transposon Tf2-6 polyprotein-like Protein"/>
    <property type="match status" value="1"/>
</dbReference>
<feature type="compositionally biased region" description="Basic and acidic residues" evidence="6">
    <location>
        <begin position="732"/>
        <end position="743"/>
    </location>
</feature>
<feature type="domain" description="Reverse transcriptase/retrotransposon-derived protein RNase H-like" evidence="7">
    <location>
        <begin position="94"/>
        <end position="192"/>
    </location>
</feature>
<evidence type="ECO:0000313" key="8">
    <source>
        <dbReference type="EMBL" id="KAL3398408.1"/>
    </source>
</evidence>
<organism evidence="8 9">
    <name type="scientific">Trichogramma kaykai</name>
    <dbReference type="NCBI Taxonomy" id="54128"/>
    <lineage>
        <taxon>Eukaryota</taxon>
        <taxon>Metazoa</taxon>
        <taxon>Ecdysozoa</taxon>
        <taxon>Arthropoda</taxon>
        <taxon>Hexapoda</taxon>
        <taxon>Insecta</taxon>
        <taxon>Pterygota</taxon>
        <taxon>Neoptera</taxon>
        <taxon>Endopterygota</taxon>
        <taxon>Hymenoptera</taxon>
        <taxon>Apocrita</taxon>
        <taxon>Proctotrupomorpha</taxon>
        <taxon>Chalcidoidea</taxon>
        <taxon>Trichogrammatidae</taxon>
        <taxon>Trichogramma</taxon>
    </lineage>
</organism>
<evidence type="ECO:0000259" key="7">
    <source>
        <dbReference type="Pfam" id="PF17919"/>
    </source>
</evidence>
<comment type="caution">
    <text evidence="8">The sequence shown here is derived from an EMBL/GenBank/DDBJ whole genome shotgun (WGS) entry which is preliminary data.</text>
</comment>
<dbReference type="Proteomes" id="UP001627154">
    <property type="component" value="Unassembled WGS sequence"/>
</dbReference>
<keyword evidence="2" id="KW-0808">Transferase</keyword>
<proteinExistence type="predicted"/>
<dbReference type="PANTHER" id="PTHR34072">
    <property type="entry name" value="ENZYMATIC POLYPROTEIN-RELATED"/>
    <property type="match status" value="1"/>
</dbReference>
<dbReference type="EC" id="2.7.7.49" evidence="1"/>
<keyword evidence="4" id="KW-0378">Hydrolase</keyword>
<feature type="region of interest" description="Disordered" evidence="6">
    <location>
        <begin position="732"/>
        <end position="791"/>
    </location>
</feature>
<reference evidence="8 9" key="1">
    <citation type="journal article" date="2024" name="bioRxiv">
        <title>A reference genome for Trichogramma kaykai: A tiny desert-dwelling parasitoid wasp with competing sex-ratio distorters.</title>
        <authorList>
            <person name="Culotta J."/>
            <person name="Lindsey A.R."/>
        </authorList>
    </citation>
    <scope>NUCLEOTIDE SEQUENCE [LARGE SCALE GENOMIC DNA]</scope>
    <source>
        <strain evidence="8 9">KSX58</strain>
    </source>
</reference>
<keyword evidence="3" id="KW-0540">Nuclease</keyword>
<dbReference type="Pfam" id="PF17919">
    <property type="entry name" value="RT_RNaseH_2"/>
    <property type="match status" value="1"/>
</dbReference>
<dbReference type="GO" id="GO:0004519">
    <property type="term" value="F:endonuclease activity"/>
    <property type="evidence" value="ECO:0007669"/>
    <property type="project" value="UniProtKB-KW"/>
</dbReference>
<keyword evidence="4" id="KW-0255">Endonuclease</keyword>
<accession>A0ABD2WZB6</accession>
<evidence type="ECO:0000256" key="5">
    <source>
        <dbReference type="ARBA" id="ARBA00022918"/>
    </source>
</evidence>
<dbReference type="InterPro" id="IPR043128">
    <property type="entry name" value="Rev_trsase/Diguanyl_cyclase"/>
</dbReference>
<evidence type="ECO:0000256" key="2">
    <source>
        <dbReference type="ARBA" id="ARBA00022695"/>
    </source>
</evidence>
<dbReference type="InterPro" id="IPR043502">
    <property type="entry name" value="DNA/RNA_pol_sf"/>
</dbReference>
<feature type="compositionally biased region" description="Low complexity" evidence="6">
    <location>
        <begin position="336"/>
        <end position="351"/>
    </location>
</feature>
<feature type="region of interest" description="Disordered" evidence="6">
    <location>
        <begin position="431"/>
        <end position="463"/>
    </location>
</feature>
<keyword evidence="9" id="KW-1185">Reference proteome</keyword>
<name>A0ABD2WZB6_9HYME</name>
<dbReference type="CDD" id="cd09274">
    <property type="entry name" value="RNase_HI_RT_Ty3"/>
    <property type="match status" value="1"/>
</dbReference>
<dbReference type="GO" id="GO:0003964">
    <property type="term" value="F:RNA-directed DNA polymerase activity"/>
    <property type="evidence" value="ECO:0007669"/>
    <property type="project" value="UniProtKB-KW"/>
</dbReference>
<dbReference type="CDD" id="cd22792">
    <property type="entry name" value="OTU_RDRP-like"/>
    <property type="match status" value="1"/>
</dbReference>
<dbReference type="FunFam" id="3.10.20.370:FF:000001">
    <property type="entry name" value="Retrovirus-related Pol polyprotein from transposon 17.6-like protein"/>
    <property type="match status" value="1"/>
</dbReference>
<protein>
    <recommendedName>
        <fullName evidence="1">RNA-directed DNA polymerase</fullName>
        <ecNumber evidence="1">2.7.7.49</ecNumber>
    </recommendedName>
</protein>
<sequence length="924" mass="104729">MIDRFAKANMSIEPSKCQMLKKEAKVLGHIVGNGEIKPDPTKIEAMRDYPAPTNPKKVKQFLGLTGYYRRFIKGYATIARPLQKLLRKTEKFVWGEEQQKAFKDLVDRLCDYPVLKTPDFSKPFILTTDASDYAIGAILGQGEVGKDHACAYASRCLKSAELRYPTYDKELLAVVYGKEQFYYYLWGRKFTVVTDHQALVHFSKTRKPDLRFNRLKAELRGYEFDIIYRRGLVNSNVDALSRNPVIREGDDITELPRAQLYELADKQEEETNVLEEEKDHPPGRIFKVRARREKKKKALKTKERESEDEKVKSDDESGSGGDMLRQPHTKMRRTKSPSSCSVCSTSGSDVSMKVVSGPRKAKLRAREKIANIIQNTRRPKAHAKTAASPVNQAQSTHTGSTNKVASPSITNEKITEMQNAHDVSNCNATISSDKSAHVSDVTRPSPSYASQPRARLPDTTRANDTSVVSQADSIQFIRRSLPKIARNLSSRLRVDIKEGDIDGKKGLQINIWELSDTPVQGISQEGRPNSCQNYEFPSNEQGTYQDFQNHQQLFSSIEKFFEEGPESSPLLQQNIDVSLPKDIFNQGFGNLVYSVHEECADTKATMIRTDDIPQKPRGNCLFYSLIKACNLDISALDLRKKLLDSPFIETCGNDVEAVRILSSPTEFGNVDCAYIFASVYTKNICIHFRDDNGEYTYCRIVVASNKPFIHLHLASAHYTPYIPIAMATVESAESHKIPTREQDDTGNDMLYDSPDEVRSGQHQNETSPVDQLHQQNYDRAKKSVDRQSENSLQLNEKCNEVIDKLSVLEHSNDQGKETTKGFEPPNEQIQITKDNALCRYIVAKARPPRDKPPWLSGKDTVFGGVLTSRDHPFKYNDHFIFAMTTSCFMNTEIIQALLERNFILHENFQNRKFEIGDILIQLQS</sequence>
<feature type="compositionally biased region" description="Polar residues" evidence="6">
    <location>
        <begin position="760"/>
        <end position="775"/>
    </location>
</feature>
<feature type="compositionally biased region" description="Basic residues" evidence="6">
    <location>
        <begin position="286"/>
        <end position="299"/>
    </location>
</feature>
<evidence type="ECO:0000256" key="6">
    <source>
        <dbReference type="SAM" id="MobiDB-lite"/>
    </source>
</evidence>
<dbReference type="EMBL" id="JBJJXI010000059">
    <property type="protein sequence ID" value="KAL3398408.1"/>
    <property type="molecule type" value="Genomic_DNA"/>
</dbReference>
<feature type="compositionally biased region" description="Basic and acidic residues" evidence="6">
    <location>
        <begin position="776"/>
        <end position="788"/>
    </location>
</feature>